<keyword evidence="1" id="KW-1133">Transmembrane helix</keyword>
<proteinExistence type="predicted"/>
<dbReference type="PANTHER" id="PTHR34821:SF2">
    <property type="entry name" value="INNER MEMBRANE PROTEIN YDCZ"/>
    <property type="match status" value="1"/>
</dbReference>
<protein>
    <submittedName>
        <fullName evidence="2">Transporter family-2 protein</fullName>
    </submittedName>
</protein>
<dbReference type="STRING" id="688867.SAMN05660236_4641"/>
<feature type="transmembrane region" description="Helical" evidence="1">
    <location>
        <begin position="128"/>
        <end position="144"/>
    </location>
</feature>
<reference evidence="2 3" key="1">
    <citation type="submission" date="2017-02" db="EMBL/GenBank/DDBJ databases">
        <authorList>
            <person name="Peterson S.W."/>
        </authorList>
    </citation>
    <scope>NUCLEOTIDE SEQUENCE [LARGE SCALE GENOMIC DNA]</scope>
    <source>
        <strain evidence="2 3">DSM 25262</strain>
    </source>
</reference>
<dbReference type="InterPro" id="IPR006750">
    <property type="entry name" value="YdcZ"/>
</dbReference>
<evidence type="ECO:0000256" key="1">
    <source>
        <dbReference type="SAM" id="Phobius"/>
    </source>
</evidence>
<keyword evidence="3" id="KW-1185">Reference proteome</keyword>
<sequence>MNKIIWFSIAFLSGAFLPIQAGLNTKLGKSLESPVFASMISFVVGATAIILYILFTRESVSLASMRTAPYYAWTGGILGAFYVTAIILSFPRIGPAMTFGLVVAGQMVIAVALDHFNILVAQQHPINLWRILGIVLIVTGVIIIRKF</sequence>
<dbReference type="OrthoDB" id="9097160at2"/>
<feature type="transmembrane region" description="Helical" evidence="1">
    <location>
        <begin position="96"/>
        <end position="116"/>
    </location>
</feature>
<evidence type="ECO:0000313" key="2">
    <source>
        <dbReference type="EMBL" id="SKC84047.1"/>
    </source>
</evidence>
<dbReference type="Proteomes" id="UP000190961">
    <property type="component" value="Unassembled WGS sequence"/>
</dbReference>
<dbReference type="AlphaFoldDB" id="A0A1T5M736"/>
<dbReference type="GO" id="GO:0005886">
    <property type="term" value="C:plasma membrane"/>
    <property type="evidence" value="ECO:0007669"/>
    <property type="project" value="TreeGrafter"/>
</dbReference>
<dbReference type="EMBL" id="FUZU01000003">
    <property type="protein sequence ID" value="SKC84047.1"/>
    <property type="molecule type" value="Genomic_DNA"/>
</dbReference>
<keyword evidence="1" id="KW-0472">Membrane</keyword>
<name>A0A1T5M736_9BACT</name>
<accession>A0A1T5M736</accession>
<gene>
    <name evidence="2" type="ORF">SAMN05660236_4641</name>
</gene>
<feature type="transmembrane region" description="Helical" evidence="1">
    <location>
        <begin position="37"/>
        <end position="56"/>
    </location>
</feature>
<feature type="transmembrane region" description="Helical" evidence="1">
    <location>
        <begin position="68"/>
        <end position="90"/>
    </location>
</feature>
<keyword evidence="1" id="KW-0812">Transmembrane</keyword>
<dbReference type="Pfam" id="PF04657">
    <property type="entry name" value="DMT_YdcZ"/>
    <property type="match status" value="1"/>
</dbReference>
<dbReference type="RefSeq" id="WP_079689145.1">
    <property type="nucleotide sequence ID" value="NZ_FUZU01000003.1"/>
</dbReference>
<dbReference type="PANTHER" id="PTHR34821">
    <property type="entry name" value="INNER MEMBRANE PROTEIN YDCZ"/>
    <property type="match status" value="1"/>
</dbReference>
<organism evidence="2 3">
    <name type="scientific">Ohtaekwangia koreensis</name>
    <dbReference type="NCBI Taxonomy" id="688867"/>
    <lineage>
        <taxon>Bacteria</taxon>
        <taxon>Pseudomonadati</taxon>
        <taxon>Bacteroidota</taxon>
        <taxon>Cytophagia</taxon>
        <taxon>Cytophagales</taxon>
        <taxon>Fulvivirgaceae</taxon>
        <taxon>Ohtaekwangia</taxon>
    </lineage>
</organism>
<evidence type="ECO:0000313" key="3">
    <source>
        <dbReference type="Proteomes" id="UP000190961"/>
    </source>
</evidence>